<dbReference type="Pfam" id="PF00593">
    <property type="entry name" value="TonB_dep_Rec_b-barrel"/>
    <property type="match status" value="1"/>
</dbReference>
<keyword evidence="7 11" id="KW-0798">TonB box</keyword>
<proteinExistence type="inferred from homology"/>
<keyword evidence="4" id="KW-0410">Iron transport</keyword>
<dbReference type="Gene3D" id="2.170.130.10">
    <property type="entry name" value="TonB-dependent receptor, plug domain"/>
    <property type="match status" value="1"/>
</dbReference>
<dbReference type="Proteomes" id="UP000461730">
    <property type="component" value="Unassembled WGS sequence"/>
</dbReference>
<dbReference type="Gene3D" id="3.55.50.30">
    <property type="match status" value="1"/>
</dbReference>
<evidence type="ECO:0000256" key="10">
    <source>
        <dbReference type="PROSITE-ProRule" id="PRU01360"/>
    </source>
</evidence>
<organism evidence="13 14">
    <name type="scientific">Chitinophaga tropicalis</name>
    <dbReference type="NCBI Taxonomy" id="2683588"/>
    <lineage>
        <taxon>Bacteria</taxon>
        <taxon>Pseudomonadati</taxon>
        <taxon>Bacteroidota</taxon>
        <taxon>Chitinophagia</taxon>
        <taxon>Chitinophagales</taxon>
        <taxon>Chitinophagaceae</taxon>
        <taxon>Chitinophaga</taxon>
    </lineage>
</organism>
<dbReference type="SUPFAM" id="SSF56935">
    <property type="entry name" value="Porins"/>
    <property type="match status" value="1"/>
</dbReference>
<feature type="domain" description="Secretin/TonB short N-terminal" evidence="12">
    <location>
        <begin position="88"/>
        <end position="139"/>
    </location>
</feature>
<comment type="caution">
    <text evidence="13">The sequence shown here is derived from an EMBL/GenBank/DDBJ whole genome shotgun (WGS) entry which is preliminary data.</text>
</comment>
<protein>
    <submittedName>
        <fullName evidence="13">SusC/RagA family TonB-linked outer membrane protein</fullName>
    </submittedName>
</protein>
<sequence>MILTALCQSSIGTLLSLLNGLCKEGSITEKGNRIVSGKVWKVMRLSVILIIVGVLQLSAKSYSQTVTMTGKDLSLKEVFTAIKKQTGYVFFYDANLLKETRPVTINVKSASVEEVLNISMQHQPLSYTIENRTIVISRKKLPVNTQVEAAPDPVLINGKVLDDKGTPLPGVSVRIKGTNKGTSTNSKGEFSISVPDKNAVLQFTYVGFQTVESVVGKIPDNPTLVMQQASGRLDETVVIGYGTTSKRFSTGAVSKVGAEVFDEQPVSSPLLALQGRVAGLQINSTSGRPGANINVTIRGRNSIGAGTDPLYIVDGVPFLSTPLNQFEAIGNPPVGNQSPLNSINPDDIESISVLKDADASAIYGSRGANGVILITTKKGKNADGKVRLNANVYSGIGKVAKKLDLMNTSEYLAIRKEAFANDGLTPTSSNAPDLTLWSQTQQTDWQKLLIGNTAKFTNAEIGLSGGNAQNRFSLSSSYRKETTVYIGDANDVRISLHTGYDYTSSNNKFSISLTNDFTNDVNKTYSGDFTTAIFSAPNLAPYDSLGKLNWQGLNNSNPNPLYQLYKPYTTKSDNLISNGVLRYTVIPNLNIKVNLGYNQNTMDQLAQTYRGAYAPNSTSLPNASFGATKRKSYIVEPQADYSIKLGDGQLQALAGATYQKRLTTSSYIYAYNYATEALLGSLRGAGAYSVYTDGTVDYRYVSLFGRLNYNYKGKYVLNASMRRDGSSRFGPGKRYGNFGAVGASWLISQEGFMQDVHFVSFAKLRGSYGVVGNDQISDYAYYEKWSATAYSYQGVTSLFPSNVGNPDYGWERVNKLDLALELGLLKDRIFFNVDYYRNRTGNQLVGYPLPAMTGFTFVQRNLPAVVENKGWEFELNTVNIRSKKVKWSTSFNLTVPKNRLVKYPGLAASGYSTTYAIGQPLSVVKAYQFTGVDATTGAPVFKDQDGNGTVDYVNDRVVAGNTDPKFYGGFGNTVNYGNWQLTVFLQFAKQEGYNYVNNMYTPIGGRINFDREVLDRWKAQGDVKSVPKATTLSGSWFNYIASTANWDDASYMRLKNVYLSYHLPAKLLSRLKLQQLQVYLQGQNLLTVTSYKGLDPETRGVFLPPLRMYTAGIQLSL</sequence>
<dbReference type="AlphaFoldDB" id="A0A7K1U4Z2"/>
<keyword evidence="2 10" id="KW-0813">Transport</keyword>
<keyword evidence="5 10" id="KW-0812">Transmembrane</keyword>
<evidence type="ECO:0000256" key="1">
    <source>
        <dbReference type="ARBA" id="ARBA00004571"/>
    </source>
</evidence>
<dbReference type="Pfam" id="PF13715">
    <property type="entry name" value="CarbopepD_reg_2"/>
    <property type="match status" value="1"/>
</dbReference>
<dbReference type="InterPro" id="IPR012910">
    <property type="entry name" value="Plug_dom"/>
</dbReference>
<dbReference type="GO" id="GO:0009279">
    <property type="term" value="C:cell outer membrane"/>
    <property type="evidence" value="ECO:0007669"/>
    <property type="project" value="UniProtKB-SubCell"/>
</dbReference>
<dbReference type="InterPro" id="IPR037066">
    <property type="entry name" value="Plug_dom_sf"/>
</dbReference>
<keyword evidence="3 10" id="KW-1134">Transmembrane beta strand</keyword>
<dbReference type="InterPro" id="IPR011662">
    <property type="entry name" value="Secretin/TonB_short_N"/>
</dbReference>
<evidence type="ECO:0000256" key="5">
    <source>
        <dbReference type="ARBA" id="ARBA00022692"/>
    </source>
</evidence>
<evidence type="ECO:0000256" key="9">
    <source>
        <dbReference type="ARBA" id="ARBA00023237"/>
    </source>
</evidence>
<evidence type="ECO:0000256" key="2">
    <source>
        <dbReference type="ARBA" id="ARBA00022448"/>
    </source>
</evidence>
<dbReference type="InterPro" id="IPR000531">
    <property type="entry name" value="Beta-barrel_TonB"/>
</dbReference>
<evidence type="ECO:0000313" key="13">
    <source>
        <dbReference type="EMBL" id="MVT09410.1"/>
    </source>
</evidence>
<dbReference type="GO" id="GO:0006826">
    <property type="term" value="P:iron ion transport"/>
    <property type="evidence" value="ECO:0007669"/>
    <property type="project" value="UniProtKB-KW"/>
</dbReference>
<keyword evidence="9 10" id="KW-0998">Cell outer membrane</keyword>
<dbReference type="Gene3D" id="2.40.170.20">
    <property type="entry name" value="TonB-dependent receptor, beta-barrel domain"/>
    <property type="match status" value="1"/>
</dbReference>
<evidence type="ECO:0000256" key="6">
    <source>
        <dbReference type="ARBA" id="ARBA00023004"/>
    </source>
</evidence>
<dbReference type="EMBL" id="WRXN01000005">
    <property type="protein sequence ID" value="MVT09410.1"/>
    <property type="molecule type" value="Genomic_DNA"/>
</dbReference>
<keyword evidence="6" id="KW-0408">Iron</keyword>
<name>A0A7K1U4Z2_9BACT</name>
<comment type="subcellular location">
    <subcellularLocation>
        <location evidence="1 10">Cell outer membrane</location>
        <topology evidence="1 10">Multi-pass membrane protein</topology>
    </subcellularLocation>
</comment>
<evidence type="ECO:0000313" key="14">
    <source>
        <dbReference type="Proteomes" id="UP000461730"/>
    </source>
</evidence>
<evidence type="ECO:0000256" key="3">
    <source>
        <dbReference type="ARBA" id="ARBA00022452"/>
    </source>
</evidence>
<reference evidence="13 14" key="1">
    <citation type="submission" date="2019-12" db="EMBL/GenBank/DDBJ databases">
        <title>Chitinophaga sp. strain ysch24 (GDMCC 1.1355), whole genome shotgun sequence.</title>
        <authorList>
            <person name="Zhang X."/>
        </authorList>
    </citation>
    <scope>NUCLEOTIDE SEQUENCE [LARGE SCALE GENOMIC DNA]</scope>
    <source>
        <strain evidence="14">ysch24</strain>
    </source>
</reference>
<dbReference type="Gene3D" id="2.60.40.1120">
    <property type="entry name" value="Carboxypeptidase-like, regulatory domain"/>
    <property type="match status" value="1"/>
</dbReference>
<dbReference type="NCBIfam" id="TIGR04056">
    <property type="entry name" value="OMP_RagA_SusC"/>
    <property type="match status" value="1"/>
</dbReference>
<dbReference type="NCBIfam" id="TIGR04057">
    <property type="entry name" value="SusC_RagA_signa"/>
    <property type="match status" value="1"/>
</dbReference>
<evidence type="ECO:0000259" key="12">
    <source>
        <dbReference type="SMART" id="SM00965"/>
    </source>
</evidence>
<evidence type="ECO:0000256" key="8">
    <source>
        <dbReference type="ARBA" id="ARBA00023136"/>
    </source>
</evidence>
<dbReference type="PROSITE" id="PS52016">
    <property type="entry name" value="TONB_DEPENDENT_REC_3"/>
    <property type="match status" value="1"/>
</dbReference>
<dbReference type="InterPro" id="IPR039426">
    <property type="entry name" value="TonB-dep_rcpt-like"/>
</dbReference>
<dbReference type="InterPro" id="IPR023996">
    <property type="entry name" value="TonB-dep_OMP_SusC/RagA"/>
</dbReference>
<evidence type="ECO:0000256" key="7">
    <source>
        <dbReference type="ARBA" id="ARBA00023077"/>
    </source>
</evidence>
<dbReference type="InterPro" id="IPR008969">
    <property type="entry name" value="CarboxyPept-like_regulatory"/>
</dbReference>
<keyword evidence="8 10" id="KW-0472">Membrane</keyword>
<evidence type="ECO:0000256" key="11">
    <source>
        <dbReference type="RuleBase" id="RU003357"/>
    </source>
</evidence>
<accession>A0A7K1U4Z2</accession>
<keyword evidence="4" id="KW-0406">Ion transport</keyword>
<keyword evidence="14" id="KW-1185">Reference proteome</keyword>
<dbReference type="InterPro" id="IPR036942">
    <property type="entry name" value="Beta-barrel_TonB_sf"/>
</dbReference>
<comment type="similarity">
    <text evidence="10 11">Belongs to the TonB-dependent receptor family.</text>
</comment>
<gene>
    <name evidence="13" type="ORF">GO493_14155</name>
</gene>
<dbReference type="InterPro" id="IPR023997">
    <property type="entry name" value="TonB-dep_OMP_SusC/RagA_CS"/>
</dbReference>
<dbReference type="Pfam" id="PF07715">
    <property type="entry name" value="Plug"/>
    <property type="match status" value="1"/>
</dbReference>
<dbReference type="SMART" id="SM00965">
    <property type="entry name" value="STN"/>
    <property type="match status" value="1"/>
</dbReference>
<dbReference type="SUPFAM" id="SSF49464">
    <property type="entry name" value="Carboxypeptidase regulatory domain-like"/>
    <property type="match status" value="1"/>
</dbReference>
<evidence type="ECO:0000256" key="4">
    <source>
        <dbReference type="ARBA" id="ARBA00022496"/>
    </source>
</evidence>